<evidence type="ECO:0000313" key="2">
    <source>
        <dbReference type="EMBL" id="QJT08983.1"/>
    </source>
</evidence>
<keyword evidence="3" id="KW-1185">Reference proteome</keyword>
<organism evidence="2 3">
    <name type="scientific">Oceanidesulfovibrio marinus</name>
    <dbReference type="NCBI Taxonomy" id="370038"/>
    <lineage>
        <taxon>Bacteria</taxon>
        <taxon>Pseudomonadati</taxon>
        <taxon>Thermodesulfobacteriota</taxon>
        <taxon>Desulfovibrionia</taxon>
        <taxon>Desulfovibrionales</taxon>
        <taxon>Desulfovibrionaceae</taxon>
        <taxon>Oceanidesulfovibrio</taxon>
    </lineage>
</organism>
<dbReference type="Proteomes" id="UP000503251">
    <property type="component" value="Chromosome"/>
</dbReference>
<gene>
    <name evidence="2" type="ORF">E8L03_08580</name>
</gene>
<sequence>MMKRLSITLMACALVVAFAAPSFAQDPSRCLIITYDYVSNCRAVSGGFGKSQRDAMRAMEKDFDIKLIFALSSGQYLGDVGVVITKGDEVVMDAISDGPWFMADLPDGTYDVTATYEGVSNTATFTVGNKLTTKIMKWDPKAVGFEPLTTGE</sequence>
<proteinExistence type="predicted"/>
<evidence type="ECO:0000256" key="1">
    <source>
        <dbReference type="SAM" id="SignalP"/>
    </source>
</evidence>
<name>A0ABX6NEH2_9BACT</name>
<evidence type="ECO:0008006" key="4">
    <source>
        <dbReference type="Google" id="ProtNLM"/>
    </source>
</evidence>
<feature type="signal peptide" evidence="1">
    <location>
        <begin position="1"/>
        <end position="24"/>
    </location>
</feature>
<protein>
    <recommendedName>
        <fullName evidence="4">Carboxypeptidase regulatory-like domain-containing protein</fullName>
    </recommendedName>
</protein>
<dbReference type="RefSeq" id="WP_171267102.1">
    <property type="nucleotide sequence ID" value="NZ_CP039543.1"/>
</dbReference>
<dbReference type="EMBL" id="CP039543">
    <property type="protein sequence ID" value="QJT08983.1"/>
    <property type="molecule type" value="Genomic_DNA"/>
</dbReference>
<feature type="chain" id="PRO_5047073623" description="Carboxypeptidase regulatory-like domain-containing protein" evidence="1">
    <location>
        <begin position="25"/>
        <end position="152"/>
    </location>
</feature>
<reference evidence="2 3" key="1">
    <citation type="submission" date="2019-04" db="EMBL/GenBank/DDBJ databases">
        <title>Isolation and culture of sulfate reducing bacteria from the cold seep of the South China Sea.</title>
        <authorList>
            <person name="Sun C."/>
            <person name="Liu R."/>
        </authorList>
    </citation>
    <scope>NUCLEOTIDE SEQUENCE [LARGE SCALE GENOMIC DNA]</scope>
    <source>
        <strain evidence="2 3">CS1</strain>
    </source>
</reference>
<evidence type="ECO:0000313" key="3">
    <source>
        <dbReference type="Proteomes" id="UP000503251"/>
    </source>
</evidence>
<keyword evidence="1" id="KW-0732">Signal</keyword>
<accession>A0ABX6NEH2</accession>